<name>A0A0G0LEL4_9BACT</name>
<dbReference type="Proteomes" id="UP000033934">
    <property type="component" value="Unassembled WGS sequence"/>
</dbReference>
<comment type="caution">
    <text evidence="1">The sequence shown here is derived from an EMBL/GenBank/DDBJ whole genome shotgun (WGS) entry which is preliminary data.</text>
</comment>
<gene>
    <name evidence="1" type="ORF">UT11_C0072G0005</name>
</gene>
<accession>A0A0G0LEL4</accession>
<evidence type="ECO:0000313" key="1">
    <source>
        <dbReference type="EMBL" id="KKQ86375.1"/>
    </source>
</evidence>
<organism evidence="1 2">
    <name type="scientific">Berkelbacteria bacterium GW2011_GWA2_38_9</name>
    <dbReference type="NCBI Taxonomy" id="1618334"/>
    <lineage>
        <taxon>Bacteria</taxon>
        <taxon>Candidatus Berkelbacteria</taxon>
    </lineage>
</organism>
<sequence length="173" mass="20741">MSEFNEPTPEESSTPENEDFTDIFDDLIRMLWNEKRARENPMYEKNLQTVTERVRYSLINHLREYIDSYLEQPDSSTAEGAMYWYMVKFKEDIETETNIFSLVIAINYWLQEVHQRMNQSFGGELLGFTEYDLEALNYIEPDKPIEQQKHIISEKVEQEYAKYGKENSVRFTF</sequence>
<reference evidence="1 2" key="1">
    <citation type="journal article" date="2015" name="Nature">
        <title>rRNA introns, odd ribosomes, and small enigmatic genomes across a large radiation of phyla.</title>
        <authorList>
            <person name="Brown C.T."/>
            <person name="Hug L.A."/>
            <person name="Thomas B.C."/>
            <person name="Sharon I."/>
            <person name="Castelle C.J."/>
            <person name="Singh A."/>
            <person name="Wilkins M.J."/>
            <person name="Williams K.H."/>
            <person name="Banfield J.F."/>
        </authorList>
    </citation>
    <scope>NUCLEOTIDE SEQUENCE [LARGE SCALE GENOMIC DNA]</scope>
</reference>
<protein>
    <submittedName>
        <fullName evidence="1">Uncharacterized protein</fullName>
    </submittedName>
</protein>
<evidence type="ECO:0000313" key="2">
    <source>
        <dbReference type="Proteomes" id="UP000033934"/>
    </source>
</evidence>
<dbReference type="AlphaFoldDB" id="A0A0G0LEL4"/>
<dbReference type="EMBL" id="LBVO01000072">
    <property type="protein sequence ID" value="KKQ86375.1"/>
    <property type="molecule type" value="Genomic_DNA"/>
</dbReference>
<proteinExistence type="predicted"/>